<evidence type="ECO:0000313" key="8">
    <source>
        <dbReference type="EMBL" id="MCR2044260.1"/>
    </source>
</evidence>
<dbReference type="RefSeq" id="WP_257490442.1">
    <property type="nucleotide sequence ID" value="NZ_JANJZL010000005.1"/>
</dbReference>
<feature type="domain" description="Sigma-54 factor interaction" evidence="5">
    <location>
        <begin position="117"/>
        <end position="351"/>
    </location>
</feature>
<feature type="domain" description="PTS EIIA type-4" evidence="6">
    <location>
        <begin position="584"/>
        <end position="715"/>
    </location>
</feature>
<dbReference type="GO" id="GO:0016301">
    <property type="term" value="F:kinase activity"/>
    <property type="evidence" value="ECO:0007669"/>
    <property type="project" value="UniProtKB-KW"/>
</dbReference>
<dbReference type="Gene3D" id="3.40.50.300">
    <property type="entry name" value="P-loop containing nucleotide triphosphate hydrolases"/>
    <property type="match status" value="1"/>
</dbReference>
<sequence length="944" mass="107676">MTRKEKIFMALKSLSEDMTLNDLKEENTGFTTTTISNITGIGRSNVSRELNILVKEGKAIKIIGRPVRFIDRKKLEEMTELDLHRQNIFHSLAELFEKSKEKKNISKDIFQDPFEKIIGSKGSLELPIKQAKAAILYPPKGLHTLITGDTGVGKSTFAQMMYRYAIFSKIIDEKSEFIVFNCSEYAENPQLILSQLFGHAKGAFTGADRDKQGLIEKADGGIILLDEIHRLPPEGQEMLFLLMDKKIYRKLGETETYREADILIIGATTEDINSTLLKTFLRRIPMIIRLPSLSERGLSERLELIENFFKEEVNNVDVPINVYRDVLRALLLYDCQGNIGQLKGDIQLLCARGFLDYKTYNKKQIDVETPFLSEHIYSGLLNYNKNREDILNLLKYEKDYYTFNKTNGEKFIIIDNYSLSTDLYEEIIEKHNNYRKEGYSEGKINEIINDDIEKYFKELLIKCNAEKEIPEKEELFKIISPRVYNAVEISLLLAEQKLKRKFSNKAKIGLAMHISALMERIATGEVIYNDEINKIAINNPEEFKAAKLMREVLEEELEINIPKEEIGFITMFLSAVDLDEKSKKIGVIVLAHGDHTASSIADVANSLLDTDHCQSIDMPLHMKVENILEEAIEKVKNVDEGKGVLLLVDMGSLTAFSEIIFKKTNIMTNSIENVSTPLVIEAVRKSFLPEMTLSKLVEELETINPYIGRSITDDIKNKANISKPKVIFTTCITGKGAAIKIAELLENALPFVREYNLKIKPLDITSKTNIKEILRENKDEEIVAVVGTVNLHIPGVPFISMDELIIGDGIKNIERIIGGVDSHYIKKRVSEQNIFVQMLEKILVFLNPIKAYNYVNKSYIETIGILNIDNSEQLKIRYIFHVSCMIERLLQKESLPYKDIDNLIKSKKLMYEGIKNSLVNIEEAFGIKVPDTEIAYIIELLDND</sequence>
<feature type="domain" description="PRD" evidence="7">
    <location>
        <begin position="846"/>
        <end position="944"/>
    </location>
</feature>
<dbReference type="GO" id="GO:0005524">
    <property type="term" value="F:ATP binding"/>
    <property type="evidence" value="ECO:0007669"/>
    <property type="project" value="UniProtKB-KW"/>
</dbReference>
<keyword evidence="3" id="KW-0418">Kinase</keyword>
<dbReference type="PANTHER" id="PTHR32071:SF90">
    <property type="entry name" value="TRANSCRIPTIONAL REGULATORY PROTEIN LEVR"/>
    <property type="match status" value="1"/>
</dbReference>
<name>A0A9X2MJL5_9FIRM</name>
<gene>
    <name evidence="8" type="ORF">NSA23_09020</name>
</gene>
<dbReference type="SMART" id="SM00382">
    <property type="entry name" value="AAA"/>
    <property type="match status" value="1"/>
</dbReference>
<dbReference type="Pfam" id="PF03610">
    <property type="entry name" value="EIIA-man"/>
    <property type="match status" value="1"/>
</dbReference>
<organism evidence="8 9">
    <name type="scientific">Anaerosalibacter massiliensis</name>
    <dbReference type="NCBI Taxonomy" id="1347392"/>
    <lineage>
        <taxon>Bacteria</taxon>
        <taxon>Bacillati</taxon>
        <taxon>Bacillota</taxon>
        <taxon>Tissierellia</taxon>
        <taxon>Tissierellales</taxon>
        <taxon>Sporanaerobacteraceae</taxon>
        <taxon>Anaerosalibacter</taxon>
    </lineage>
</organism>
<evidence type="ECO:0000256" key="1">
    <source>
        <dbReference type="ARBA" id="ARBA00022679"/>
    </source>
</evidence>
<dbReference type="Pfam" id="PF00158">
    <property type="entry name" value="Sigma54_activat"/>
    <property type="match status" value="1"/>
</dbReference>
<dbReference type="InterPro" id="IPR011608">
    <property type="entry name" value="PRD"/>
</dbReference>
<dbReference type="InterPro" id="IPR025943">
    <property type="entry name" value="Sigma_54_int_dom_ATP-bd_2"/>
</dbReference>
<dbReference type="SUPFAM" id="SSF53062">
    <property type="entry name" value="PTS system fructose IIA component-like"/>
    <property type="match status" value="1"/>
</dbReference>
<dbReference type="InterPro" id="IPR027417">
    <property type="entry name" value="P-loop_NTPase"/>
</dbReference>
<dbReference type="InterPro" id="IPR033887">
    <property type="entry name" value="PTS_IIA_man"/>
</dbReference>
<dbReference type="SUPFAM" id="SSF52540">
    <property type="entry name" value="P-loop containing nucleoside triphosphate hydrolases"/>
    <property type="match status" value="1"/>
</dbReference>
<reference evidence="8" key="1">
    <citation type="submission" date="2022-07" db="EMBL/GenBank/DDBJ databases">
        <title>Enhanced cultured diversity of the mouse gut microbiota enables custom-made synthetic communities.</title>
        <authorList>
            <person name="Afrizal A."/>
        </authorList>
    </citation>
    <scope>NUCLEOTIDE SEQUENCE</scope>
    <source>
        <strain evidence="8">DSM 29482</strain>
    </source>
</reference>
<dbReference type="PROSITE" id="PS51096">
    <property type="entry name" value="PTS_EIIA_TYPE_4"/>
    <property type="match status" value="1"/>
</dbReference>
<dbReference type="PANTHER" id="PTHR32071">
    <property type="entry name" value="TRANSCRIPTIONAL REGULATORY PROTEIN"/>
    <property type="match status" value="1"/>
</dbReference>
<dbReference type="InterPro" id="IPR003593">
    <property type="entry name" value="AAA+_ATPase"/>
</dbReference>
<dbReference type="Proteomes" id="UP001142078">
    <property type="component" value="Unassembled WGS sequence"/>
</dbReference>
<dbReference type="PROSITE" id="PS50045">
    <property type="entry name" value="SIGMA54_INTERACT_4"/>
    <property type="match status" value="1"/>
</dbReference>
<keyword evidence="1" id="KW-0808">Transferase</keyword>
<keyword evidence="9" id="KW-1185">Reference proteome</keyword>
<dbReference type="SUPFAM" id="SSF63520">
    <property type="entry name" value="PTS-regulatory domain, PRD"/>
    <property type="match status" value="2"/>
</dbReference>
<dbReference type="InterPro" id="IPR036634">
    <property type="entry name" value="PRD_sf"/>
</dbReference>
<dbReference type="CDD" id="cd00009">
    <property type="entry name" value="AAA"/>
    <property type="match status" value="1"/>
</dbReference>
<protein>
    <submittedName>
        <fullName evidence="8">Sigma 54-interacting transcriptional regulator</fullName>
    </submittedName>
</protein>
<feature type="domain" description="PRD" evidence="7">
    <location>
        <begin position="478"/>
        <end position="583"/>
    </location>
</feature>
<proteinExistence type="predicted"/>
<dbReference type="InterPro" id="IPR036662">
    <property type="entry name" value="PTS_EIIA_man-typ_sf"/>
</dbReference>
<evidence type="ECO:0000256" key="2">
    <source>
        <dbReference type="ARBA" id="ARBA00022741"/>
    </source>
</evidence>
<dbReference type="GO" id="GO:0016020">
    <property type="term" value="C:membrane"/>
    <property type="evidence" value="ECO:0007669"/>
    <property type="project" value="InterPro"/>
</dbReference>
<dbReference type="GO" id="GO:0006355">
    <property type="term" value="P:regulation of DNA-templated transcription"/>
    <property type="evidence" value="ECO:0007669"/>
    <property type="project" value="InterPro"/>
</dbReference>
<dbReference type="EMBL" id="JANJZL010000005">
    <property type="protein sequence ID" value="MCR2044260.1"/>
    <property type="molecule type" value="Genomic_DNA"/>
</dbReference>
<dbReference type="CDD" id="cd00006">
    <property type="entry name" value="PTS_IIA_man"/>
    <property type="match status" value="1"/>
</dbReference>
<dbReference type="InterPro" id="IPR002078">
    <property type="entry name" value="Sigma_54_int"/>
</dbReference>
<dbReference type="Gene3D" id="1.10.1790.10">
    <property type="entry name" value="PRD domain"/>
    <property type="match status" value="2"/>
</dbReference>
<keyword evidence="4" id="KW-0067">ATP-binding</keyword>
<dbReference type="Pfam" id="PF00874">
    <property type="entry name" value="PRD"/>
    <property type="match status" value="2"/>
</dbReference>
<evidence type="ECO:0000256" key="3">
    <source>
        <dbReference type="ARBA" id="ARBA00022777"/>
    </source>
</evidence>
<evidence type="ECO:0000259" key="5">
    <source>
        <dbReference type="PROSITE" id="PS50045"/>
    </source>
</evidence>
<evidence type="ECO:0000313" key="9">
    <source>
        <dbReference type="Proteomes" id="UP001142078"/>
    </source>
</evidence>
<evidence type="ECO:0000256" key="4">
    <source>
        <dbReference type="ARBA" id="ARBA00022840"/>
    </source>
</evidence>
<evidence type="ECO:0000259" key="7">
    <source>
        <dbReference type="PROSITE" id="PS51372"/>
    </source>
</evidence>
<dbReference type="PROSITE" id="PS51372">
    <property type="entry name" value="PRD_2"/>
    <property type="match status" value="2"/>
</dbReference>
<evidence type="ECO:0000259" key="6">
    <source>
        <dbReference type="PROSITE" id="PS51096"/>
    </source>
</evidence>
<accession>A0A9X2MJL5</accession>
<dbReference type="InterPro" id="IPR004701">
    <property type="entry name" value="PTS_EIIA_man-typ"/>
</dbReference>
<keyword evidence="2" id="KW-0547">Nucleotide-binding</keyword>
<dbReference type="PROSITE" id="PS00676">
    <property type="entry name" value="SIGMA54_INTERACT_2"/>
    <property type="match status" value="1"/>
</dbReference>
<dbReference type="GO" id="GO:0009401">
    <property type="term" value="P:phosphoenolpyruvate-dependent sugar phosphotransferase system"/>
    <property type="evidence" value="ECO:0007669"/>
    <property type="project" value="InterPro"/>
</dbReference>
<dbReference type="AlphaFoldDB" id="A0A9X2MJL5"/>
<comment type="caution">
    <text evidence="8">The sequence shown here is derived from an EMBL/GenBank/DDBJ whole genome shotgun (WGS) entry which is preliminary data.</text>
</comment>
<dbReference type="Gene3D" id="3.40.50.510">
    <property type="entry name" value="Phosphotransferase system, mannose-type IIA component"/>
    <property type="match status" value="1"/>
</dbReference>